<dbReference type="AlphaFoldDB" id="A0A0M3IX00"/>
<feature type="chain" id="PRO_5005657304" evidence="1">
    <location>
        <begin position="28"/>
        <end position="62"/>
    </location>
</feature>
<name>A0A0M3IX00_ASCLU</name>
<accession>A0A0M3IX00</accession>
<feature type="signal peptide" evidence="1">
    <location>
        <begin position="1"/>
        <end position="27"/>
    </location>
</feature>
<proteinExistence type="predicted"/>
<dbReference type="Proteomes" id="UP000036681">
    <property type="component" value="Unplaced"/>
</dbReference>
<sequence>MLARIPLQVTILLVICEQISLRGFVDAAACKGCAPPCICPGQKGEKGVQGFQGPRGHPGPPG</sequence>
<reference evidence="3" key="1">
    <citation type="submission" date="2017-02" db="UniProtKB">
        <authorList>
            <consortium name="WormBaseParasite"/>
        </authorList>
    </citation>
    <scope>IDENTIFICATION</scope>
</reference>
<keyword evidence="1" id="KW-0732">Signal</keyword>
<keyword evidence="2" id="KW-1185">Reference proteome</keyword>
<dbReference type="WBParaSite" id="ALUE_0002327801-mRNA-1">
    <property type="protein sequence ID" value="ALUE_0002327801-mRNA-1"/>
    <property type="gene ID" value="ALUE_0002327801"/>
</dbReference>
<evidence type="ECO:0000256" key="1">
    <source>
        <dbReference type="SAM" id="SignalP"/>
    </source>
</evidence>
<protein>
    <submittedName>
        <fullName evidence="3">Collagen IV NC1 domain-containing protein</fullName>
    </submittedName>
</protein>
<organism evidence="2 3">
    <name type="scientific">Ascaris lumbricoides</name>
    <name type="common">Giant roundworm</name>
    <dbReference type="NCBI Taxonomy" id="6252"/>
    <lineage>
        <taxon>Eukaryota</taxon>
        <taxon>Metazoa</taxon>
        <taxon>Ecdysozoa</taxon>
        <taxon>Nematoda</taxon>
        <taxon>Chromadorea</taxon>
        <taxon>Rhabditida</taxon>
        <taxon>Spirurina</taxon>
        <taxon>Ascaridomorpha</taxon>
        <taxon>Ascaridoidea</taxon>
        <taxon>Ascarididae</taxon>
        <taxon>Ascaris</taxon>
    </lineage>
</organism>
<evidence type="ECO:0000313" key="2">
    <source>
        <dbReference type="Proteomes" id="UP000036681"/>
    </source>
</evidence>
<evidence type="ECO:0000313" key="3">
    <source>
        <dbReference type="WBParaSite" id="ALUE_0002327801-mRNA-1"/>
    </source>
</evidence>